<evidence type="ECO:0000256" key="1">
    <source>
        <dbReference type="SAM" id="Phobius"/>
    </source>
</evidence>
<dbReference type="EMBL" id="NMQW01000037">
    <property type="protein sequence ID" value="OXM83859.1"/>
    <property type="molecule type" value="Genomic_DNA"/>
</dbReference>
<dbReference type="CDD" id="cd02440">
    <property type="entry name" value="AdoMet_MTases"/>
    <property type="match status" value="1"/>
</dbReference>
<dbReference type="PANTHER" id="PTHR42912">
    <property type="entry name" value="METHYLTRANSFERASE"/>
    <property type="match status" value="1"/>
</dbReference>
<evidence type="ECO:0000259" key="2">
    <source>
        <dbReference type="Pfam" id="PF08241"/>
    </source>
</evidence>
<dbReference type="GO" id="GO:0008757">
    <property type="term" value="F:S-adenosylmethionine-dependent methyltransferase activity"/>
    <property type="evidence" value="ECO:0007669"/>
    <property type="project" value="InterPro"/>
</dbReference>
<dbReference type="Gene3D" id="3.40.50.150">
    <property type="entry name" value="Vaccinia Virus protein VP39"/>
    <property type="match status" value="1"/>
</dbReference>
<accession>A0A229ULT3</accession>
<keyword evidence="4" id="KW-1185">Reference proteome</keyword>
<evidence type="ECO:0000313" key="3">
    <source>
        <dbReference type="EMBL" id="OXM83859.1"/>
    </source>
</evidence>
<organism evidence="3 4">
    <name type="scientific">Paenibacillus rigui</name>
    <dbReference type="NCBI Taxonomy" id="554312"/>
    <lineage>
        <taxon>Bacteria</taxon>
        <taxon>Bacillati</taxon>
        <taxon>Bacillota</taxon>
        <taxon>Bacilli</taxon>
        <taxon>Bacillales</taxon>
        <taxon>Paenibacillaceae</taxon>
        <taxon>Paenibacillus</taxon>
    </lineage>
</organism>
<reference evidence="3 4" key="1">
    <citation type="submission" date="2017-07" db="EMBL/GenBank/DDBJ databases">
        <title>Genome sequencing and assembly of Paenibacillus rigui.</title>
        <authorList>
            <person name="Mayilraj S."/>
        </authorList>
    </citation>
    <scope>NUCLEOTIDE SEQUENCE [LARGE SCALE GENOMIC DNA]</scope>
    <source>
        <strain evidence="3 4">JCM 16352</strain>
    </source>
</reference>
<protein>
    <recommendedName>
        <fullName evidence="2">Methyltransferase type 11 domain-containing protein</fullName>
    </recommendedName>
</protein>
<dbReference type="OrthoDB" id="2550827at2"/>
<feature type="domain" description="Methyltransferase type 11" evidence="2">
    <location>
        <begin position="112"/>
        <end position="204"/>
    </location>
</feature>
<dbReference type="InterPro" id="IPR013216">
    <property type="entry name" value="Methyltransf_11"/>
</dbReference>
<dbReference type="InterPro" id="IPR050508">
    <property type="entry name" value="Methyltransf_Superfamily"/>
</dbReference>
<dbReference type="Proteomes" id="UP000215509">
    <property type="component" value="Unassembled WGS sequence"/>
</dbReference>
<sequence>MEIGGSTMQGEMNHILLERGIEHRIDQPNHPVLIKWIETAYWMYFLLLYPIYYVWNKRDFDKKKVKNPFYISKLVRLIEKHPRLYEWSMYVLNFPKPTSVYGFLPPIRGKVLQVGCGTGLLNKHMGREQSKNMVNLDINPYYLDYGVKKGRYDSYLLSGIYEVPMEDKSFDVIIFARCFHHIRYHKKAFAECARLLRDNGEIWIADPVILEEAKSGKSMTEGYMVNSSIDGVIWRFTKSAMIKHIMKSLPASLKLISVTDTRQPHMTNYNLKYAQTDILAVIVKNIDSAVVNN</sequence>
<keyword evidence="1" id="KW-0472">Membrane</keyword>
<evidence type="ECO:0000313" key="4">
    <source>
        <dbReference type="Proteomes" id="UP000215509"/>
    </source>
</evidence>
<keyword evidence="1" id="KW-1133">Transmembrane helix</keyword>
<dbReference type="InterPro" id="IPR029063">
    <property type="entry name" value="SAM-dependent_MTases_sf"/>
</dbReference>
<dbReference type="SUPFAM" id="SSF53335">
    <property type="entry name" value="S-adenosyl-L-methionine-dependent methyltransferases"/>
    <property type="match status" value="1"/>
</dbReference>
<keyword evidence="1" id="KW-0812">Transmembrane</keyword>
<feature type="transmembrane region" description="Helical" evidence="1">
    <location>
        <begin position="39"/>
        <end position="55"/>
    </location>
</feature>
<comment type="caution">
    <text evidence="3">The sequence shown here is derived from an EMBL/GenBank/DDBJ whole genome shotgun (WGS) entry which is preliminary data.</text>
</comment>
<proteinExistence type="predicted"/>
<dbReference type="AlphaFoldDB" id="A0A229ULT3"/>
<gene>
    <name evidence="3" type="ORF">CF651_23395</name>
</gene>
<name>A0A229ULT3_9BACL</name>
<dbReference type="Pfam" id="PF08241">
    <property type="entry name" value="Methyltransf_11"/>
    <property type="match status" value="1"/>
</dbReference>